<keyword evidence="2" id="KW-1185">Reference proteome</keyword>
<proteinExistence type="predicted"/>
<name>A0A328BSD7_9BACT</name>
<sequence length="121" mass="13148">MRQLLFVYNATAGPGHALLDSLHKVLSPGTYPCTLCGLTYGLTSMRPEWKAFLRTLPLPARFLYRDQLPDTYPALVGQPLSAVFIEAEAGQVAPLVTAAEMQPLDLPGLMALLRERLAPAA</sequence>
<comment type="caution">
    <text evidence="1">The sequence shown here is derived from an EMBL/GenBank/DDBJ whole genome shotgun (WGS) entry which is preliminary data.</text>
</comment>
<organism evidence="1 2">
    <name type="scientific">Hymenobacter edaphi</name>
    <dbReference type="NCBI Taxonomy" id="2211146"/>
    <lineage>
        <taxon>Bacteria</taxon>
        <taxon>Pseudomonadati</taxon>
        <taxon>Bacteroidota</taxon>
        <taxon>Cytophagia</taxon>
        <taxon>Cytophagales</taxon>
        <taxon>Hymenobacteraceae</taxon>
        <taxon>Hymenobacter</taxon>
    </lineage>
</organism>
<gene>
    <name evidence="1" type="ORF">DLM85_04965</name>
</gene>
<accession>A0A328BSD7</accession>
<evidence type="ECO:0000313" key="1">
    <source>
        <dbReference type="EMBL" id="RAK70200.1"/>
    </source>
</evidence>
<dbReference type="Proteomes" id="UP000248553">
    <property type="component" value="Unassembled WGS sequence"/>
</dbReference>
<dbReference type="EMBL" id="QHKM01000001">
    <property type="protein sequence ID" value="RAK70200.1"/>
    <property type="molecule type" value="Genomic_DNA"/>
</dbReference>
<reference evidence="2" key="1">
    <citation type="submission" date="2018-05" db="EMBL/GenBank/DDBJ databases">
        <authorList>
            <person name="Nie L."/>
        </authorList>
    </citation>
    <scope>NUCLEOTIDE SEQUENCE [LARGE SCALE GENOMIC DNA]</scope>
    <source>
        <strain evidence="2">NL</strain>
    </source>
</reference>
<evidence type="ECO:0000313" key="2">
    <source>
        <dbReference type="Proteomes" id="UP000248553"/>
    </source>
</evidence>
<evidence type="ECO:0008006" key="3">
    <source>
        <dbReference type="Google" id="ProtNLM"/>
    </source>
</evidence>
<dbReference type="RefSeq" id="WP_111476934.1">
    <property type="nucleotide sequence ID" value="NZ_QHKM01000001.1"/>
</dbReference>
<dbReference type="AlphaFoldDB" id="A0A328BSD7"/>
<protein>
    <recommendedName>
        <fullName evidence="3">GTPase</fullName>
    </recommendedName>
</protein>
<dbReference type="OrthoDB" id="572467at2"/>